<dbReference type="Gene3D" id="3.40.50.720">
    <property type="entry name" value="NAD(P)-binding Rossmann-like Domain"/>
    <property type="match status" value="2"/>
</dbReference>
<dbReference type="SUPFAM" id="SSF48264">
    <property type="entry name" value="Cytochrome P450"/>
    <property type="match status" value="1"/>
</dbReference>
<dbReference type="Proteomes" id="UP001303889">
    <property type="component" value="Unassembled WGS sequence"/>
</dbReference>
<dbReference type="Pfam" id="PF02826">
    <property type="entry name" value="2-Hacid_dh_C"/>
    <property type="match status" value="2"/>
</dbReference>
<dbReference type="InterPro" id="IPR047146">
    <property type="entry name" value="Cyt_P450_E_CYP52_fungi"/>
</dbReference>
<comment type="caution">
    <text evidence="10">The sequence shown here is derived from an EMBL/GenBank/DDBJ whole genome shotgun (WGS) entry which is preliminary data.</text>
</comment>
<dbReference type="InterPro" id="IPR029752">
    <property type="entry name" value="D-isomer_DH_CS1"/>
</dbReference>
<evidence type="ECO:0000256" key="3">
    <source>
        <dbReference type="ARBA" id="ARBA00022617"/>
    </source>
</evidence>
<dbReference type="PANTHER" id="PTHR24287:SF1">
    <property type="entry name" value="P450, PUTATIVE (EUROFUNG)-RELATED"/>
    <property type="match status" value="1"/>
</dbReference>
<keyword evidence="5" id="KW-0560">Oxidoreductase</keyword>
<dbReference type="Pfam" id="PF00067">
    <property type="entry name" value="p450"/>
    <property type="match status" value="1"/>
</dbReference>
<dbReference type="PRINTS" id="PR00463">
    <property type="entry name" value="EP450I"/>
</dbReference>
<dbReference type="GO" id="GO:0016705">
    <property type="term" value="F:oxidoreductase activity, acting on paired donors, with incorporation or reduction of molecular oxygen"/>
    <property type="evidence" value="ECO:0007669"/>
    <property type="project" value="InterPro"/>
</dbReference>
<dbReference type="GO" id="GO:0020037">
    <property type="term" value="F:heme binding"/>
    <property type="evidence" value="ECO:0007669"/>
    <property type="project" value="InterPro"/>
</dbReference>
<evidence type="ECO:0000256" key="1">
    <source>
        <dbReference type="ARBA" id="ARBA00001971"/>
    </source>
</evidence>
<evidence type="ECO:0000256" key="4">
    <source>
        <dbReference type="ARBA" id="ARBA00022723"/>
    </source>
</evidence>
<keyword evidence="7" id="KW-0503">Monooxygenase</keyword>
<evidence type="ECO:0000259" key="9">
    <source>
        <dbReference type="Pfam" id="PF02826"/>
    </source>
</evidence>
<organism evidence="10 11">
    <name type="scientific">Staphylotrichum tortipilum</name>
    <dbReference type="NCBI Taxonomy" id="2831512"/>
    <lineage>
        <taxon>Eukaryota</taxon>
        <taxon>Fungi</taxon>
        <taxon>Dikarya</taxon>
        <taxon>Ascomycota</taxon>
        <taxon>Pezizomycotina</taxon>
        <taxon>Sordariomycetes</taxon>
        <taxon>Sordariomycetidae</taxon>
        <taxon>Sordariales</taxon>
        <taxon>Chaetomiaceae</taxon>
        <taxon>Staphylotrichum</taxon>
    </lineage>
</organism>
<dbReference type="Gene3D" id="1.10.630.10">
    <property type="entry name" value="Cytochrome P450"/>
    <property type="match status" value="1"/>
</dbReference>
<dbReference type="CDD" id="cd11063">
    <property type="entry name" value="CYP52"/>
    <property type="match status" value="1"/>
</dbReference>
<gene>
    <name evidence="10" type="ORF">C8A05DRAFT_47237</name>
</gene>
<evidence type="ECO:0000256" key="7">
    <source>
        <dbReference type="ARBA" id="ARBA00023033"/>
    </source>
</evidence>
<keyword evidence="6 8" id="KW-0408">Iron</keyword>
<name>A0AAN6RPX2_9PEZI</name>
<keyword evidence="11" id="KW-1185">Reference proteome</keyword>
<protein>
    <submittedName>
        <fullName evidence="10">Oxidoreductase-like protein</fullName>
    </submittedName>
</protein>
<evidence type="ECO:0000256" key="5">
    <source>
        <dbReference type="ARBA" id="ARBA00023002"/>
    </source>
</evidence>
<dbReference type="AlphaFoldDB" id="A0AAN6RPX2"/>
<comment type="cofactor">
    <cofactor evidence="1 8">
        <name>heme</name>
        <dbReference type="ChEBI" id="CHEBI:30413"/>
    </cofactor>
</comment>
<keyword evidence="4 8" id="KW-0479">Metal-binding</keyword>
<evidence type="ECO:0000256" key="6">
    <source>
        <dbReference type="ARBA" id="ARBA00023004"/>
    </source>
</evidence>
<dbReference type="PROSITE" id="PS00086">
    <property type="entry name" value="CYTOCHROME_P450"/>
    <property type="match status" value="1"/>
</dbReference>
<reference evidence="10" key="1">
    <citation type="journal article" date="2023" name="Mol. Phylogenet. Evol.">
        <title>Genome-scale phylogeny and comparative genomics of the fungal order Sordariales.</title>
        <authorList>
            <person name="Hensen N."/>
            <person name="Bonometti L."/>
            <person name="Westerberg I."/>
            <person name="Brannstrom I.O."/>
            <person name="Guillou S."/>
            <person name="Cros-Aarteil S."/>
            <person name="Calhoun S."/>
            <person name="Haridas S."/>
            <person name="Kuo A."/>
            <person name="Mondo S."/>
            <person name="Pangilinan J."/>
            <person name="Riley R."/>
            <person name="LaButti K."/>
            <person name="Andreopoulos B."/>
            <person name="Lipzen A."/>
            <person name="Chen C."/>
            <person name="Yan M."/>
            <person name="Daum C."/>
            <person name="Ng V."/>
            <person name="Clum A."/>
            <person name="Steindorff A."/>
            <person name="Ohm R.A."/>
            <person name="Martin F."/>
            <person name="Silar P."/>
            <person name="Natvig D.O."/>
            <person name="Lalanne C."/>
            <person name="Gautier V."/>
            <person name="Ament-Velasquez S.L."/>
            <person name="Kruys A."/>
            <person name="Hutchinson M.I."/>
            <person name="Powell A.J."/>
            <person name="Barry K."/>
            <person name="Miller A.N."/>
            <person name="Grigoriev I.V."/>
            <person name="Debuchy R."/>
            <person name="Gladieux P."/>
            <person name="Hiltunen Thoren M."/>
            <person name="Johannesson H."/>
        </authorList>
    </citation>
    <scope>NUCLEOTIDE SEQUENCE</scope>
    <source>
        <strain evidence="10">CBS 103.79</strain>
    </source>
</reference>
<dbReference type="InterPro" id="IPR017972">
    <property type="entry name" value="Cyt_P450_CS"/>
</dbReference>
<evidence type="ECO:0000256" key="8">
    <source>
        <dbReference type="PIRSR" id="PIRSR602401-1"/>
    </source>
</evidence>
<feature type="domain" description="D-isomer specific 2-hydroxyacid dehydrogenase NAD-binding" evidence="9">
    <location>
        <begin position="760"/>
        <end position="862"/>
    </location>
</feature>
<feature type="binding site" description="axial binding residue" evidence="8">
    <location>
        <position position="448"/>
    </location>
    <ligand>
        <name>heme</name>
        <dbReference type="ChEBI" id="CHEBI:30413"/>
    </ligand>
    <ligandPart>
        <name>Fe</name>
        <dbReference type="ChEBI" id="CHEBI:18248"/>
    </ligandPart>
</feature>
<feature type="domain" description="D-isomer specific 2-hydroxyacid dehydrogenase NAD-binding" evidence="9">
    <location>
        <begin position="660"/>
        <end position="730"/>
    </location>
</feature>
<dbReference type="SUPFAM" id="SSF51735">
    <property type="entry name" value="NAD(P)-binding Rossmann-fold domains"/>
    <property type="match status" value="1"/>
</dbReference>
<dbReference type="InterPro" id="IPR036291">
    <property type="entry name" value="NAD(P)-bd_dom_sf"/>
</dbReference>
<keyword evidence="3 8" id="KW-0349">Heme</keyword>
<evidence type="ECO:0000256" key="2">
    <source>
        <dbReference type="ARBA" id="ARBA00010617"/>
    </source>
</evidence>
<dbReference type="PROSITE" id="PS00065">
    <property type="entry name" value="D_2_HYDROXYACID_DH_1"/>
    <property type="match status" value="1"/>
</dbReference>
<dbReference type="EMBL" id="MU855933">
    <property type="protein sequence ID" value="KAK3898459.1"/>
    <property type="molecule type" value="Genomic_DNA"/>
</dbReference>
<evidence type="ECO:0000313" key="11">
    <source>
        <dbReference type="Proteomes" id="UP001303889"/>
    </source>
</evidence>
<dbReference type="PANTHER" id="PTHR24287">
    <property type="entry name" value="P450, PUTATIVE (EUROFUNG)-RELATED"/>
    <property type="match status" value="1"/>
</dbReference>
<sequence>MPKKGFLGMGRLGDGLRASREDRGPQYVIEAIDSEMGKDVHTVAVPMFGYQLIVSRDPTNIQHVLAGDTDHWDISEHRAESWKPLVGHGIFTSRGMDWRTSRGLVRPQFAKQQIYDLDLFERHVQLLFGAIDKHSTNDDVDGSKGWTAAFDLQPLFYNFTLDVVTEMLFGYSAHSQDPSKRFDIPDFALYGAPDFENIGKHMDAGKAWIETRGAFWKYRWLLPSGQFKKHCRALHEFADWFVRRCIRLGDQFLDELEKHPGGIPNSERFVLLHELSKVTHDREELRSQPLNILTAGRDTTAALLGWIFYFLCRHPEVWDKLRDEVIKLFGPYVPGKPSRTDPGRLLKMPYMMAVVNETLRMAPVVPLNDRVAVHHTVLPTGGGPNRDRPIFVPKGTQILIPTYALGMRPDDWGHDTVHKYLPERWMEPDRTCGLGYEFIPFGGGVRQCLGRKYFRGPAPLRVSMLTPASEELARLKTAYVVVRILQRYDRADCTEVPRDAPIRFHHTIENRSGTGVQPAKMLIQTTPPNKTLKGHKLLAIAPWPEPPSHLFRDRLSSAFPDLEIVYHQLRFAAGRSDPEVAKRGADGPPWEGATIVLTFRALPEPEEAEGLVYVQLMSAGADQLRGRRIFEEGGVGGREVGFCTANGVHGPQISEWVISTYLAFEHRLPKYLEQQKAAHWDAGDLMTIEDAASKKIGILGYGSIGRQTARVAAAMGMTVHAYTLHPRPTPESRRDHAWTPPGLGDPEGTIPSKWFSGGSTAELHEFLGSGLDLLVVAAPLTEKTQHILGREEFRLLAEKNGKGKTFVSNIGRGPVVDTDALVDALEEGLVRGAALDVTDPEPLPDGHKLWGAKNVIITPHVSGASVRYFERVVAILEENLGRLVEGRELVNKVDPKRGY</sequence>
<dbReference type="InterPro" id="IPR036396">
    <property type="entry name" value="Cyt_P450_sf"/>
</dbReference>
<dbReference type="PRINTS" id="PR00385">
    <property type="entry name" value="P450"/>
</dbReference>
<comment type="similarity">
    <text evidence="2">Belongs to the cytochrome P450 family.</text>
</comment>
<evidence type="ECO:0000313" key="10">
    <source>
        <dbReference type="EMBL" id="KAK3898459.1"/>
    </source>
</evidence>
<dbReference type="InterPro" id="IPR002401">
    <property type="entry name" value="Cyt_P450_E_grp-I"/>
</dbReference>
<dbReference type="InterPro" id="IPR006140">
    <property type="entry name" value="D-isomer_DH_NAD-bd"/>
</dbReference>
<dbReference type="GO" id="GO:0051287">
    <property type="term" value="F:NAD binding"/>
    <property type="evidence" value="ECO:0007669"/>
    <property type="project" value="InterPro"/>
</dbReference>
<dbReference type="InterPro" id="IPR001128">
    <property type="entry name" value="Cyt_P450"/>
</dbReference>
<dbReference type="GO" id="GO:0004497">
    <property type="term" value="F:monooxygenase activity"/>
    <property type="evidence" value="ECO:0007669"/>
    <property type="project" value="UniProtKB-KW"/>
</dbReference>
<accession>A0AAN6RPX2</accession>
<proteinExistence type="inferred from homology"/>
<reference evidence="10" key="2">
    <citation type="submission" date="2023-05" db="EMBL/GenBank/DDBJ databases">
        <authorList>
            <consortium name="Lawrence Berkeley National Laboratory"/>
            <person name="Steindorff A."/>
            <person name="Hensen N."/>
            <person name="Bonometti L."/>
            <person name="Westerberg I."/>
            <person name="Brannstrom I.O."/>
            <person name="Guillou S."/>
            <person name="Cros-Aarteil S."/>
            <person name="Calhoun S."/>
            <person name="Haridas S."/>
            <person name="Kuo A."/>
            <person name="Mondo S."/>
            <person name="Pangilinan J."/>
            <person name="Riley R."/>
            <person name="Labutti K."/>
            <person name="Andreopoulos B."/>
            <person name="Lipzen A."/>
            <person name="Chen C."/>
            <person name="Yanf M."/>
            <person name="Daum C."/>
            <person name="Ng V."/>
            <person name="Clum A."/>
            <person name="Ohm R."/>
            <person name="Martin F."/>
            <person name="Silar P."/>
            <person name="Natvig D."/>
            <person name="Lalanne C."/>
            <person name="Gautier V."/>
            <person name="Ament-Velasquez S.L."/>
            <person name="Kruys A."/>
            <person name="Hutchinson M.I."/>
            <person name="Powell A.J."/>
            <person name="Barry K."/>
            <person name="Miller A.N."/>
            <person name="Grigoriev I.V."/>
            <person name="Debuchy R."/>
            <person name="Gladieux P."/>
            <person name="Thoren M.H."/>
            <person name="Johannesson H."/>
        </authorList>
    </citation>
    <scope>NUCLEOTIDE SEQUENCE</scope>
    <source>
        <strain evidence="10">CBS 103.79</strain>
    </source>
</reference>
<dbReference type="CDD" id="cd12163">
    <property type="entry name" value="2-Hacid_dh_5"/>
    <property type="match status" value="1"/>
</dbReference>
<dbReference type="GO" id="GO:0005506">
    <property type="term" value="F:iron ion binding"/>
    <property type="evidence" value="ECO:0007669"/>
    <property type="project" value="InterPro"/>
</dbReference>